<name>A0A7K4MRJ5_9ARCH</name>
<dbReference type="AlphaFoldDB" id="A0A7K4MRJ5"/>
<evidence type="ECO:0008006" key="3">
    <source>
        <dbReference type="Google" id="ProtNLM"/>
    </source>
</evidence>
<organism evidence="1 2">
    <name type="scientific">Marine Group I thaumarchaeote</name>
    <dbReference type="NCBI Taxonomy" id="2511932"/>
    <lineage>
        <taxon>Archaea</taxon>
        <taxon>Nitrososphaerota</taxon>
        <taxon>Marine Group I</taxon>
    </lineage>
</organism>
<reference evidence="1 2" key="1">
    <citation type="journal article" date="2019" name="Environ. Microbiol.">
        <title>Genomics insights into ecotype formation of ammonia-oxidizing archaea in the deep ocean.</title>
        <authorList>
            <person name="Wang Y."/>
            <person name="Huang J.M."/>
            <person name="Cui G.J."/>
            <person name="Nunoura T."/>
            <person name="Takaki Y."/>
            <person name="Li W.L."/>
            <person name="Li J."/>
            <person name="Gao Z.M."/>
            <person name="Takai K."/>
            <person name="Zhang A.Q."/>
            <person name="Stepanauskas R."/>
        </authorList>
    </citation>
    <scope>NUCLEOTIDE SEQUENCE [LARGE SCALE GENOMIC DNA]</scope>
    <source>
        <strain evidence="1 2">L15b</strain>
    </source>
</reference>
<accession>A0A7K4MRJ5</accession>
<evidence type="ECO:0000313" key="2">
    <source>
        <dbReference type="Proteomes" id="UP000523105"/>
    </source>
</evidence>
<proteinExistence type="predicted"/>
<dbReference type="InterPro" id="IPR027417">
    <property type="entry name" value="P-loop_NTPase"/>
</dbReference>
<dbReference type="SUPFAM" id="SSF52540">
    <property type="entry name" value="P-loop containing nucleoside triphosphate hydrolases"/>
    <property type="match status" value="1"/>
</dbReference>
<dbReference type="Proteomes" id="UP000523105">
    <property type="component" value="Unassembled WGS sequence"/>
</dbReference>
<comment type="caution">
    <text evidence="1">The sequence shown here is derived from an EMBL/GenBank/DDBJ whole genome shotgun (WGS) entry which is preliminary data.</text>
</comment>
<dbReference type="EMBL" id="JACASV010000140">
    <property type="protein sequence ID" value="NWJ44195.1"/>
    <property type="molecule type" value="Genomic_DNA"/>
</dbReference>
<protein>
    <recommendedName>
        <fullName evidence="3">UDP-N-acetylglucosamine kinase</fullName>
    </recommendedName>
</protein>
<sequence>MLTFLQFLAEQYLEEKLIMYNQGKSYGQIVFLAGGAGSGKGFAIKHFMEKEKFKVRDVDAWKTAFMKLADTTDKYPEIKGLSLKNPRDVMKIHKFVKDKGIKEKSLDLLLRDVNVKNAPNVIFDITMKDANDIGDVLPKLLEVGYDPKNIHLTWVLTNYAIAIKNNRNRERVVADDIMLLSHEGAATSMYEVIKGKIPRGLDGGVRIILNNRNNTIPYVEPDTSKPMRTKQGDISVKDFTYLTLKKEGKRIGPEMGVKRQLLGWIEENVPVTKLTRELIPTESDV</sequence>
<dbReference type="Gene3D" id="3.40.50.300">
    <property type="entry name" value="P-loop containing nucleotide triphosphate hydrolases"/>
    <property type="match status" value="1"/>
</dbReference>
<gene>
    <name evidence="1" type="ORF">HX837_08375</name>
</gene>
<evidence type="ECO:0000313" key="1">
    <source>
        <dbReference type="EMBL" id="NWJ44195.1"/>
    </source>
</evidence>